<evidence type="ECO:0000256" key="9">
    <source>
        <dbReference type="RuleBase" id="RU369094"/>
    </source>
</evidence>
<keyword evidence="4 9" id="KW-0805">Transcription regulation</keyword>
<evidence type="ECO:0000256" key="5">
    <source>
        <dbReference type="ARBA" id="ARBA00023125"/>
    </source>
</evidence>
<dbReference type="Proteomes" id="UP000653305">
    <property type="component" value="Unassembled WGS sequence"/>
</dbReference>
<evidence type="ECO:0000256" key="7">
    <source>
        <dbReference type="ARBA" id="ARBA00023242"/>
    </source>
</evidence>
<comment type="caution">
    <text evidence="12">The sequence shown here is derived from an EMBL/GenBank/DDBJ whole genome shotgun (WGS) entry which is preliminary data.</text>
</comment>
<keyword evidence="2 8" id="KW-0863">Zinc-finger</keyword>
<evidence type="ECO:0000313" key="13">
    <source>
        <dbReference type="Proteomes" id="UP000653305"/>
    </source>
</evidence>
<evidence type="ECO:0000256" key="2">
    <source>
        <dbReference type="ARBA" id="ARBA00022771"/>
    </source>
</evidence>
<dbReference type="GO" id="GO:0003700">
    <property type="term" value="F:DNA-binding transcription factor activity"/>
    <property type="evidence" value="ECO:0007669"/>
    <property type="project" value="UniProtKB-UniRule"/>
</dbReference>
<evidence type="ECO:0000256" key="6">
    <source>
        <dbReference type="ARBA" id="ARBA00023163"/>
    </source>
</evidence>
<keyword evidence="7 8" id="KW-0539">Nucleus</keyword>
<evidence type="ECO:0000256" key="10">
    <source>
        <dbReference type="SAM" id="MobiDB-lite"/>
    </source>
</evidence>
<dbReference type="InterPro" id="IPR045174">
    <property type="entry name" value="Dof"/>
</dbReference>
<dbReference type="PROSITE" id="PS50884">
    <property type="entry name" value="ZF_DOF_2"/>
    <property type="match status" value="1"/>
</dbReference>
<dbReference type="PROSITE" id="PS01361">
    <property type="entry name" value="ZF_DOF_1"/>
    <property type="match status" value="1"/>
</dbReference>
<feature type="region of interest" description="Disordered" evidence="10">
    <location>
        <begin position="84"/>
        <end position="103"/>
    </location>
</feature>
<dbReference type="PANTHER" id="PTHR31992:SF313">
    <property type="entry name" value="DOF ZINC FINGER PROTEIN DOF5.7"/>
    <property type="match status" value="1"/>
</dbReference>
<feature type="region of interest" description="Disordered" evidence="10">
    <location>
        <begin position="1"/>
        <end position="40"/>
    </location>
</feature>
<sequence length="356" mass="39485">MMSPHDKKPPTGKDETQVSTGRKTTTAARAPQEPAPKCPRCDSSNTKFCYYNNYSLTQPRHFCKTCRRYWTKGGALRNVPIGGGCRKSKKIKPSPRDSGGSSDIGRLKFFEGISPAMDFQLGGINFPKIPPNTGLFNQLSSLDNSSNTCCAISSNPCFNLLDPSAGTSSSSMGFKFQEMGSLNFHNSLTSSIESLSSINQDLHWKLQRQRLAMLFAGDNNYYYQKENNYTLPPSSETHVQYQKLQNLDISKRPEISCGKLDGDGGGGTCGNNINISLSTEWFFDNSYVTMNPTPAGPGYQQQQLEWNSGFILKSSVLLSLILIYFIFQFSFPFFVLIVILISSSQNVASLVFIWCS</sequence>
<comment type="subcellular location">
    <subcellularLocation>
        <location evidence="8 9">Nucleus</location>
    </subcellularLocation>
</comment>
<reference evidence="12" key="1">
    <citation type="submission" date="2020-07" db="EMBL/GenBank/DDBJ databases">
        <title>Ethylene signaling mediates host invasion by parasitic plants.</title>
        <authorList>
            <person name="Yoshida S."/>
        </authorList>
    </citation>
    <scope>NUCLEOTIDE SEQUENCE</scope>
    <source>
        <strain evidence="12">Okayama</strain>
    </source>
</reference>
<evidence type="ECO:0000256" key="1">
    <source>
        <dbReference type="ARBA" id="ARBA00022723"/>
    </source>
</evidence>
<dbReference type="EMBL" id="BMAC01000485">
    <property type="protein sequence ID" value="GFP97386.1"/>
    <property type="molecule type" value="Genomic_DNA"/>
</dbReference>
<dbReference type="AlphaFoldDB" id="A0A830CDV5"/>
<dbReference type="OrthoDB" id="1927254at2759"/>
<feature type="compositionally biased region" description="Polar residues" evidence="10">
    <location>
        <begin position="17"/>
        <end position="27"/>
    </location>
</feature>
<keyword evidence="5 8" id="KW-0238">DNA-binding</keyword>
<evidence type="ECO:0000256" key="4">
    <source>
        <dbReference type="ARBA" id="ARBA00023015"/>
    </source>
</evidence>
<evidence type="ECO:0000313" key="12">
    <source>
        <dbReference type="EMBL" id="GFP97386.1"/>
    </source>
</evidence>
<accession>A0A830CDV5</accession>
<feature type="compositionally biased region" description="Basic and acidic residues" evidence="10">
    <location>
        <begin position="1"/>
        <end position="16"/>
    </location>
</feature>
<dbReference type="GO" id="GO:0008270">
    <property type="term" value="F:zinc ion binding"/>
    <property type="evidence" value="ECO:0007669"/>
    <property type="project" value="UniProtKB-KW"/>
</dbReference>
<dbReference type="Pfam" id="PF02701">
    <property type="entry name" value="Zn_ribbon_Dof"/>
    <property type="match status" value="1"/>
</dbReference>
<protein>
    <recommendedName>
        <fullName evidence="9">Dof zinc finger protein</fullName>
    </recommendedName>
</protein>
<keyword evidence="6 9" id="KW-0804">Transcription</keyword>
<dbReference type="GO" id="GO:0005634">
    <property type="term" value="C:nucleus"/>
    <property type="evidence" value="ECO:0007669"/>
    <property type="project" value="UniProtKB-SubCell"/>
</dbReference>
<dbReference type="GO" id="GO:0003677">
    <property type="term" value="F:DNA binding"/>
    <property type="evidence" value="ECO:0007669"/>
    <property type="project" value="UniProtKB-UniRule"/>
</dbReference>
<evidence type="ECO:0000256" key="8">
    <source>
        <dbReference type="PROSITE-ProRule" id="PRU00071"/>
    </source>
</evidence>
<organism evidence="12 13">
    <name type="scientific">Phtheirospermum japonicum</name>
    <dbReference type="NCBI Taxonomy" id="374723"/>
    <lineage>
        <taxon>Eukaryota</taxon>
        <taxon>Viridiplantae</taxon>
        <taxon>Streptophyta</taxon>
        <taxon>Embryophyta</taxon>
        <taxon>Tracheophyta</taxon>
        <taxon>Spermatophyta</taxon>
        <taxon>Magnoliopsida</taxon>
        <taxon>eudicotyledons</taxon>
        <taxon>Gunneridae</taxon>
        <taxon>Pentapetalae</taxon>
        <taxon>asterids</taxon>
        <taxon>lamiids</taxon>
        <taxon>Lamiales</taxon>
        <taxon>Orobanchaceae</taxon>
        <taxon>Orobanchaceae incertae sedis</taxon>
        <taxon>Phtheirospermum</taxon>
    </lineage>
</organism>
<keyword evidence="3 9" id="KW-0862">Zinc</keyword>
<keyword evidence="13" id="KW-1185">Reference proteome</keyword>
<dbReference type="PANTHER" id="PTHR31992">
    <property type="entry name" value="DOF ZINC FINGER PROTEIN DOF1.4-RELATED"/>
    <property type="match status" value="1"/>
</dbReference>
<proteinExistence type="predicted"/>
<feature type="domain" description="Dof-type" evidence="11">
    <location>
        <begin position="36"/>
        <end position="90"/>
    </location>
</feature>
<comment type="function">
    <text evidence="9">Transcription factor that binds specifically to a 5'-AA[AG]G-3' consensus core sequence.</text>
</comment>
<name>A0A830CDV5_9LAMI</name>
<gene>
    <name evidence="12" type="ORF">PHJA_001882700</name>
</gene>
<evidence type="ECO:0000259" key="11">
    <source>
        <dbReference type="PROSITE" id="PS50884"/>
    </source>
</evidence>
<keyword evidence="1 9" id="KW-0479">Metal-binding</keyword>
<evidence type="ECO:0000256" key="3">
    <source>
        <dbReference type="ARBA" id="ARBA00022833"/>
    </source>
</evidence>
<dbReference type="InterPro" id="IPR003851">
    <property type="entry name" value="Znf_Dof"/>
</dbReference>